<dbReference type="GO" id="GO:0008113">
    <property type="term" value="F:peptide-methionine (S)-S-oxide reductase activity"/>
    <property type="evidence" value="ECO:0007669"/>
    <property type="project" value="UniProtKB-EC"/>
</dbReference>
<keyword evidence="10" id="KW-1185">Reference proteome</keyword>
<dbReference type="HAMAP" id="MF_01401">
    <property type="entry name" value="MsrA"/>
    <property type="match status" value="1"/>
</dbReference>
<name>A0ABS9WE24_9ACTN</name>
<reference evidence="9" key="1">
    <citation type="submission" date="2021-11" db="EMBL/GenBank/DDBJ databases">
        <title>A Novel Adlercreutzia Species, isolated from a Allomyrina dichotoma larva feces.</title>
        <authorList>
            <person name="Suh M.K."/>
        </authorList>
    </citation>
    <scope>NUCLEOTIDE SEQUENCE</scope>
    <source>
        <strain evidence="9">JBNU-10</strain>
    </source>
</reference>
<dbReference type="InterPro" id="IPR002579">
    <property type="entry name" value="Met_Sox_Rdtase_MsrB_dom"/>
</dbReference>
<comment type="catalytic activity">
    <reaction evidence="4">
        <text>L-methionyl-[protein] + [thioredoxin]-disulfide + H2O = L-methionyl-(R)-S-oxide-[protein] + [thioredoxin]-dithiol</text>
        <dbReference type="Rhea" id="RHEA:24164"/>
        <dbReference type="Rhea" id="RHEA-COMP:10698"/>
        <dbReference type="Rhea" id="RHEA-COMP:10700"/>
        <dbReference type="Rhea" id="RHEA-COMP:12313"/>
        <dbReference type="Rhea" id="RHEA-COMP:12314"/>
        <dbReference type="ChEBI" id="CHEBI:15377"/>
        <dbReference type="ChEBI" id="CHEBI:16044"/>
        <dbReference type="ChEBI" id="CHEBI:29950"/>
        <dbReference type="ChEBI" id="CHEBI:45764"/>
        <dbReference type="ChEBI" id="CHEBI:50058"/>
        <dbReference type="EC" id="1.8.4.12"/>
    </reaction>
</comment>
<dbReference type="SUPFAM" id="SSF51316">
    <property type="entry name" value="Mss4-like"/>
    <property type="match status" value="1"/>
</dbReference>
<evidence type="ECO:0000256" key="3">
    <source>
        <dbReference type="ARBA" id="ARBA00047806"/>
    </source>
</evidence>
<feature type="active site" evidence="6">
    <location>
        <position position="12"/>
    </location>
</feature>
<dbReference type="PROSITE" id="PS51790">
    <property type="entry name" value="MSRB"/>
    <property type="match status" value="1"/>
</dbReference>
<sequence length="430" mass="46352">MDLHEIYLAGGCFWGTEAYLRRLPGVIETEVGYANGATPHPTYEQVCSGATGHAECVRVTFNAEVISLPLLLQAFFRTIDPTSLNRQGNDCGEQYRTGIYWTDPFDGPAVANALYDLGRSCPKPVVVEAEPLRGFWPAERYHQDYLDRNPGGYCHVSLADADAFVAEHEAQFGASRRRRRPRGGAPRTTADAAPAAPDAPRTPRDPGAPHAPRDPRDPSASASPTPAAPDAPGDPNAPAYPFPTPVSLIPDSLAPDSAAASLDAAIAAHGYAKPGRVQLRGMLTPLEYAITQDRATEQPFSHPLDEVFEPGIYVDVVTGEPLFSSADKFDAGCGWPSFSRPIAPSVVTEHDDASQSWMPRTEVRSRIGQSHLGHVFEDGPIEAGGLRYCINGAALRFIPYDEMDAAGYGYLKPAVRPANDRHRPATPLAS</sequence>
<comment type="catalytic activity">
    <reaction evidence="5 6">
        <text>[thioredoxin]-disulfide + L-methionine + H2O = L-methionine (S)-S-oxide + [thioredoxin]-dithiol</text>
        <dbReference type="Rhea" id="RHEA:19993"/>
        <dbReference type="Rhea" id="RHEA-COMP:10698"/>
        <dbReference type="Rhea" id="RHEA-COMP:10700"/>
        <dbReference type="ChEBI" id="CHEBI:15377"/>
        <dbReference type="ChEBI" id="CHEBI:29950"/>
        <dbReference type="ChEBI" id="CHEBI:50058"/>
        <dbReference type="ChEBI" id="CHEBI:57844"/>
        <dbReference type="ChEBI" id="CHEBI:58772"/>
        <dbReference type="EC" id="1.8.4.11"/>
    </reaction>
</comment>
<evidence type="ECO:0000256" key="6">
    <source>
        <dbReference type="HAMAP-Rule" id="MF_01401"/>
    </source>
</evidence>
<organism evidence="9 10">
    <name type="scientific">Adlercreutzia faecimuris</name>
    <dbReference type="NCBI Taxonomy" id="2897341"/>
    <lineage>
        <taxon>Bacteria</taxon>
        <taxon>Bacillati</taxon>
        <taxon>Actinomycetota</taxon>
        <taxon>Coriobacteriia</taxon>
        <taxon>Eggerthellales</taxon>
        <taxon>Eggerthellaceae</taxon>
        <taxon>Adlercreutzia</taxon>
    </lineage>
</organism>
<dbReference type="InterPro" id="IPR050162">
    <property type="entry name" value="MsrA_MetSO_reductase"/>
</dbReference>
<dbReference type="RefSeq" id="WP_242162953.1">
    <property type="nucleotide sequence ID" value="NZ_JAJMLW010000001.1"/>
</dbReference>
<dbReference type="NCBIfam" id="TIGR00401">
    <property type="entry name" value="msrA"/>
    <property type="match status" value="1"/>
</dbReference>
<dbReference type="EC" id="1.8.4.11" evidence="6"/>
<protein>
    <recommendedName>
        <fullName evidence="6">Peptide methionine sulfoxide reductase MsrA</fullName>
        <shortName evidence="6">Protein-methionine-S-oxide reductase</shortName>
        <ecNumber evidence="6">1.8.4.11</ecNumber>
    </recommendedName>
    <alternativeName>
        <fullName evidence="6">Peptide-methionine (S)-S-oxide reductase</fullName>
        <shortName evidence="6">Peptide Met(O) reductase</shortName>
    </alternativeName>
</protein>
<feature type="compositionally biased region" description="Low complexity" evidence="7">
    <location>
        <begin position="183"/>
        <end position="199"/>
    </location>
</feature>
<accession>A0ABS9WE24</accession>
<evidence type="ECO:0000256" key="7">
    <source>
        <dbReference type="SAM" id="MobiDB-lite"/>
    </source>
</evidence>
<dbReference type="PANTHER" id="PTHR42799:SF2">
    <property type="entry name" value="MITOCHONDRIAL PEPTIDE METHIONINE SULFOXIDE REDUCTASE"/>
    <property type="match status" value="1"/>
</dbReference>
<evidence type="ECO:0000256" key="4">
    <source>
        <dbReference type="ARBA" id="ARBA00048488"/>
    </source>
</evidence>
<dbReference type="Gene3D" id="2.170.150.20">
    <property type="entry name" value="Peptide methionine sulfoxide reductase"/>
    <property type="match status" value="1"/>
</dbReference>
<feature type="domain" description="MsrB" evidence="8">
    <location>
        <begin position="276"/>
        <end position="400"/>
    </location>
</feature>
<evidence type="ECO:0000313" key="10">
    <source>
        <dbReference type="Proteomes" id="UP001430755"/>
    </source>
</evidence>
<evidence type="ECO:0000256" key="5">
    <source>
        <dbReference type="ARBA" id="ARBA00048782"/>
    </source>
</evidence>
<feature type="region of interest" description="Disordered" evidence="7">
    <location>
        <begin position="171"/>
        <end position="244"/>
    </location>
</feature>
<gene>
    <name evidence="6 9" type="primary">msrA</name>
    <name evidence="9" type="ORF">LPT13_01975</name>
</gene>
<dbReference type="Proteomes" id="UP001430755">
    <property type="component" value="Unassembled WGS sequence"/>
</dbReference>
<dbReference type="InterPro" id="IPR036509">
    <property type="entry name" value="Met_Sox_Rdtase_MsrA_sf"/>
</dbReference>
<dbReference type="InterPro" id="IPR011057">
    <property type="entry name" value="Mss4-like_sf"/>
</dbReference>
<comment type="function">
    <text evidence="6">Has an important function as a repair enzyme for proteins that have been inactivated by oxidation. Catalyzes the reversible oxidation-reduction of methionine sulfoxide in proteins to methionine.</text>
</comment>
<keyword evidence="2" id="KW-0511">Multifunctional enzyme</keyword>
<dbReference type="Pfam" id="PF01625">
    <property type="entry name" value="PMSR"/>
    <property type="match status" value="1"/>
</dbReference>
<dbReference type="EMBL" id="JAJMLW010000001">
    <property type="protein sequence ID" value="MCI2241118.1"/>
    <property type="molecule type" value="Genomic_DNA"/>
</dbReference>
<dbReference type="NCBIfam" id="TIGR00357">
    <property type="entry name" value="peptide-methionine (R)-S-oxide reductase MsrB"/>
    <property type="match status" value="1"/>
</dbReference>
<evidence type="ECO:0000256" key="2">
    <source>
        <dbReference type="ARBA" id="ARBA00023268"/>
    </source>
</evidence>
<feature type="compositionally biased region" description="Low complexity" evidence="7">
    <location>
        <begin position="218"/>
        <end position="237"/>
    </location>
</feature>
<dbReference type="Pfam" id="PF01641">
    <property type="entry name" value="SelR"/>
    <property type="match status" value="1"/>
</dbReference>
<dbReference type="SUPFAM" id="SSF55068">
    <property type="entry name" value="Peptide methionine sulfoxide reductase"/>
    <property type="match status" value="1"/>
</dbReference>
<evidence type="ECO:0000313" key="9">
    <source>
        <dbReference type="EMBL" id="MCI2241118.1"/>
    </source>
</evidence>
<comment type="similarity">
    <text evidence="6">Belongs to the MsrA Met sulfoxide reductase family.</text>
</comment>
<keyword evidence="1 6" id="KW-0560">Oxidoreductase</keyword>
<proteinExistence type="inferred from homology"/>
<dbReference type="PANTHER" id="PTHR42799">
    <property type="entry name" value="MITOCHONDRIAL PEPTIDE METHIONINE SULFOXIDE REDUCTASE"/>
    <property type="match status" value="1"/>
</dbReference>
<dbReference type="Gene3D" id="3.30.1060.10">
    <property type="entry name" value="Peptide methionine sulphoxide reductase MsrA"/>
    <property type="match status" value="1"/>
</dbReference>
<comment type="caution">
    <text evidence="9">The sequence shown here is derived from an EMBL/GenBank/DDBJ whole genome shotgun (WGS) entry which is preliminary data.</text>
</comment>
<evidence type="ECO:0000259" key="8">
    <source>
        <dbReference type="PROSITE" id="PS51790"/>
    </source>
</evidence>
<comment type="catalytic activity">
    <reaction evidence="3 6">
        <text>L-methionyl-[protein] + [thioredoxin]-disulfide + H2O = L-methionyl-(S)-S-oxide-[protein] + [thioredoxin]-dithiol</text>
        <dbReference type="Rhea" id="RHEA:14217"/>
        <dbReference type="Rhea" id="RHEA-COMP:10698"/>
        <dbReference type="Rhea" id="RHEA-COMP:10700"/>
        <dbReference type="Rhea" id="RHEA-COMP:12313"/>
        <dbReference type="Rhea" id="RHEA-COMP:12315"/>
        <dbReference type="ChEBI" id="CHEBI:15377"/>
        <dbReference type="ChEBI" id="CHEBI:16044"/>
        <dbReference type="ChEBI" id="CHEBI:29950"/>
        <dbReference type="ChEBI" id="CHEBI:44120"/>
        <dbReference type="ChEBI" id="CHEBI:50058"/>
        <dbReference type="EC" id="1.8.4.11"/>
    </reaction>
</comment>
<evidence type="ECO:0000256" key="1">
    <source>
        <dbReference type="ARBA" id="ARBA00023002"/>
    </source>
</evidence>
<dbReference type="InterPro" id="IPR002569">
    <property type="entry name" value="Met_Sox_Rdtase_MsrA_dom"/>
</dbReference>